<reference evidence="5" key="1">
    <citation type="submission" date="2016-11" db="UniProtKB">
        <authorList>
            <consortium name="WormBaseParasite"/>
        </authorList>
    </citation>
    <scope>IDENTIFICATION</scope>
</reference>
<dbReference type="SUPFAM" id="SSF50156">
    <property type="entry name" value="PDZ domain-like"/>
    <property type="match status" value="1"/>
</dbReference>
<feature type="compositionally biased region" description="Basic and acidic residues" evidence="1">
    <location>
        <begin position="1"/>
        <end position="82"/>
    </location>
</feature>
<evidence type="ECO:0000256" key="1">
    <source>
        <dbReference type="SAM" id="MobiDB-lite"/>
    </source>
</evidence>
<feature type="region of interest" description="Disordered" evidence="1">
    <location>
        <begin position="375"/>
        <end position="402"/>
    </location>
</feature>
<dbReference type="Proteomes" id="UP000095284">
    <property type="component" value="Unplaced"/>
</dbReference>
<dbReference type="InterPro" id="IPR040264">
    <property type="entry name" value="T15H9.4-like"/>
</dbReference>
<feature type="compositionally biased region" description="Basic and acidic residues" evidence="1">
    <location>
        <begin position="133"/>
        <end position="261"/>
    </location>
</feature>
<protein>
    <submittedName>
        <fullName evidence="2">(pine wood nematode) hypothetical protein</fullName>
    </submittedName>
</protein>
<dbReference type="WBParaSite" id="BXY_1753800.1">
    <property type="protein sequence ID" value="BXY_1753800.1"/>
    <property type="gene ID" value="BXY_1753800"/>
</dbReference>
<name>A0A1I7SWV6_BURXY</name>
<proteinExistence type="predicted"/>
<reference evidence="2" key="2">
    <citation type="submission" date="2020-09" db="EMBL/GenBank/DDBJ databases">
        <authorList>
            <person name="Kikuchi T."/>
        </authorList>
    </citation>
    <scope>NUCLEOTIDE SEQUENCE</scope>
    <source>
        <strain evidence="2">Ka4C1</strain>
    </source>
</reference>
<sequence>MEDEGLDRTQSDSEDGLNRSGRDAERSFDKSDKSEKTGGEDKSSVQEKVKTVRKDVENLSDHKDKQPDILEILEQKEAEKMQTSKSIEALASKSEDEPTSDNKRLVTNELIKYQIRKDPMVERSYNEVIDELKSKMKESGTSGELKKDSTEQRTKKQKTQDQKVKDKKPVKVEDKGSNEDKEKKRRPPSKEEVNKADVELKKSKVKADGKEKKEVDLSKRKVPIKELEARKGAKEPTDLPEDKKRIRESSDEDKKGDEEERRKKRGRSKDKSSDSKDGKTQTKPKTVRKQHDDPKNKVTSLYQQPATGNCVGAVRRDEEETNVSLRSRRTPKAKTAKRSVEKETVKDTSGKVGRRSIYNKVHSLYNQLVGKEDVKDHKEIKESKERGSAEPAKHKDPVAYPIESKPSVPKVVEGEQEALELYNKVPRCRVPLDIAIKKEFTLSFPPGRPREVCVYKTMQVVNLPEHHEGSVQPEEDVDQLDLGDWICCVNDVVIKDKAHYFSVVMELEKQPFPMDIKYTVLRTIRKKIITQEQAATMVSTAFEFTPGFIYLLGFLTLYPMSSLGINIKAYQGRVYISSTDNGFKSLGKRTFLVGDIIMSIDNVEVSSVKDAKDLIKKGLNSKERYCKVAIERPQSSIALSRVKLALMADKTVEQDPRLMDDVIAICDVEKDVILRTNPQAGPPIYHPRGERDTSKGISLHSEAKEVPIQCDSVNPKLLQHAPPQPGPQAKKRKRPPGLPRPISGTIS</sequence>
<evidence type="ECO:0000313" key="5">
    <source>
        <dbReference type="WBParaSite" id="BXY_1753800.1"/>
    </source>
</evidence>
<dbReference type="EMBL" id="CAJFDI010000002">
    <property type="protein sequence ID" value="CAD5216636.1"/>
    <property type="molecule type" value="Genomic_DNA"/>
</dbReference>
<dbReference type="Proteomes" id="UP000582659">
    <property type="component" value="Unassembled WGS sequence"/>
</dbReference>
<dbReference type="AlphaFoldDB" id="A0A1I7SWV6"/>
<dbReference type="PANTHER" id="PTHR31327">
    <property type="entry name" value="SPERM MEIOSIS PDZ DOMAIN CONTAINING PROTEINS-RELATED"/>
    <property type="match status" value="1"/>
</dbReference>
<feature type="compositionally biased region" description="Basic and acidic residues" evidence="1">
    <location>
        <begin position="375"/>
        <end position="397"/>
    </location>
</feature>
<dbReference type="EMBL" id="CAJFCV020000002">
    <property type="protein sequence ID" value="CAG9099980.1"/>
    <property type="molecule type" value="Genomic_DNA"/>
</dbReference>
<feature type="compositionally biased region" description="Basic and acidic residues" evidence="1">
    <location>
        <begin position="93"/>
        <end position="105"/>
    </location>
</feature>
<evidence type="ECO:0000313" key="3">
    <source>
        <dbReference type="Proteomes" id="UP000095284"/>
    </source>
</evidence>
<keyword evidence="4" id="KW-1185">Reference proteome</keyword>
<accession>A0A1I7SWV6</accession>
<feature type="region of interest" description="Disordered" evidence="1">
    <location>
        <begin position="1"/>
        <end position="105"/>
    </location>
</feature>
<dbReference type="PANTHER" id="PTHR31327:SF7">
    <property type="entry name" value="PDZ DOMAIN-CONTAINING PROTEIN"/>
    <property type="match status" value="1"/>
</dbReference>
<evidence type="ECO:0000313" key="2">
    <source>
        <dbReference type="EMBL" id="CAD5216636.1"/>
    </source>
</evidence>
<dbReference type="InterPro" id="IPR036034">
    <property type="entry name" value="PDZ_sf"/>
</dbReference>
<dbReference type="OrthoDB" id="5875756at2759"/>
<feature type="compositionally biased region" description="Basic and acidic residues" evidence="1">
    <location>
        <begin position="338"/>
        <end position="349"/>
    </location>
</feature>
<gene>
    <name evidence="2" type="ORF">BXYJ_LOCUS4634</name>
</gene>
<feature type="compositionally biased region" description="Polar residues" evidence="1">
    <location>
        <begin position="297"/>
        <end position="307"/>
    </location>
</feature>
<feature type="region of interest" description="Disordered" evidence="1">
    <location>
        <begin position="709"/>
        <end position="747"/>
    </location>
</feature>
<evidence type="ECO:0000313" key="4">
    <source>
        <dbReference type="Proteomes" id="UP000659654"/>
    </source>
</evidence>
<dbReference type="Proteomes" id="UP000659654">
    <property type="component" value="Unassembled WGS sequence"/>
</dbReference>
<organism evidence="3 5">
    <name type="scientific">Bursaphelenchus xylophilus</name>
    <name type="common">Pinewood nematode worm</name>
    <name type="synonym">Aphelenchoides xylophilus</name>
    <dbReference type="NCBI Taxonomy" id="6326"/>
    <lineage>
        <taxon>Eukaryota</taxon>
        <taxon>Metazoa</taxon>
        <taxon>Ecdysozoa</taxon>
        <taxon>Nematoda</taxon>
        <taxon>Chromadorea</taxon>
        <taxon>Rhabditida</taxon>
        <taxon>Tylenchina</taxon>
        <taxon>Tylenchomorpha</taxon>
        <taxon>Aphelenchoidea</taxon>
        <taxon>Aphelenchoididae</taxon>
        <taxon>Bursaphelenchus</taxon>
    </lineage>
</organism>
<dbReference type="eggNOG" id="KOG3528">
    <property type="taxonomic scope" value="Eukaryota"/>
</dbReference>
<feature type="compositionally biased region" description="Basic residues" evidence="1">
    <location>
        <begin position="326"/>
        <end position="337"/>
    </location>
</feature>
<feature type="compositionally biased region" description="Basic and acidic residues" evidence="1">
    <location>
        <begin position="269"/>
        <end position="280"/>
    </location>
</feature>
<feature type="region of interest" description="Disordered" evidence="1">
    <location>
        <begin position="133"/>
        <end position="351"/>
    </location>
</feature>